<dbReference type="STRING" id="1266925.GCA_000619905_00942"/>
<dbReference type="Proteomes" id="UP000183107">
    <property type="component" value="Unassembled WGS sequence"/>
</dbReference>
<organism evidence="3 4">
    <name type="scientific">Nitrosospira briensis</name>
    <dbReference type="NCBI Taxonomy" id="35799"/>
    <lineage>
        <taxon>Bacteria</taxon>
        <taxon>Pseudomonadati</taxon>
        <taxon>Pseudomonadota</taxon>
        <taxon>Betaproteobacteria</taxon>
        <taxon>Nitrosomonadales</taxon>
        <taxon>Nitrosomonadaceae</taxon>
        <taxon>Nitrosospira</taxon>
    </lineage>
</organism>
<dbReference type="AlphaFoldDB" id="A0A1I5A095"/>
<dbReference type="Gene3D" id="1.10.530.10">
    <property type="match status" value="1"/>
</dbReference>
<protein>
    <submittedName>
        <fullName evidence="3">Membrane-bound lytic murein transglycosylase B</fullName>
    </submittedName>
</protein>
<dbReference type="NCBIfam" id="TIGR02282">
    <property type="entry name" value="MltB"/>
    <property type="match status" value="1"/>
</dbReference>
<dbReference type="InterPro" id="IPR011757">
    <property type="entry name" value="Lytic_transglycosylase_MltB"/>
</dbReference>
<dbReference type="EMBL" id="FOVJ01000002">
    <property type="protein sequence ID" value="SFN55901.1"/>
    <property type="molecule type" value="Genomic_DNA"/>
</dbReference>
<dbReference type="InterPro" id="IPR043426">
    <property type="entry name" value="MltB-like"/>
</dbReference>
<dbReference type="InterPro" id="IPR031304">
    <property type="entry name" value="SLT_2"/>
</dbReference>
<gene>
    <name evidence="3" type="ORF">SAMN05216386_1149</name>
</gene>
<dbReference type="PANTHER" id="PTHR30163:SF9">
    <property type="entry name" value="MEMBRANE-BOUND LYTIC MUREIN TRANSGLYCOSYLASE B"/>
    <property type="match status" value="1"/>
</dbReference>
<accession>A0A1I5A095</accession>
<evidence type="ECO:0000256" key="1">
    <source>
        <dbReference type="PIRSR" id="PIRSR611757-1"/>
    </source>
</evidence>
<feature type="active site" evidence="1">
    <location>
        <position position="141"/>
    </location>
</feature>
<dbReference type="SUPFAM" id="SSF53955">
    <property type="entry name" value="Lysozyme-like"/>
    <property type="match status" value="1"/>
</dbReference>
<dbReference type="GO" id="GO:0008933">
    <property type="term" value="F:peptidoglycan lytic transglycosylase activity"/>
    <property type="evidence" value="ECO:0007669"/>
    <property type="project" value="TreeGrafter"/>
</dbReference>
<dbReference type="OrthoDB" id="9772911at2"/>
<proteinExistence type="predicted"/>
<name>A0A1I5A095_9PROT</name>
<keyword evidence="4" id="KW-1185">Reference proteome</keyword>
<dbReference type="Gene3D" id="1.10.8.350">
    <property type="entry name" value="Bacterial muramidase"/>
    <property type="match status" value="1"/>
</dbReference>
<evidence type="ECO:0000259" key="2">
    <source>
        <dbReference type="Pfam" id="PF13406"/>
    </source>
</evidence>
<dbReference type="PROSITE" id="PS51257">
    <property type="entry name" value="PROKAR_LIPOPROTEIN"/>
    <property type="match status" value="1"/>
</dbReference>
<feature type="domain" description="Transglycosylase SLT" evidence="2">
    <location>
        <begin position="47"/>
        <end position="337"/>
    </location>
</feature>
<dbReference type="Pfam" id="PF13406">
    <property type="entry name" value="SLT_2"/>
    <property type="match status" value="1"/>
</dbReference>
<dbReference type="FunFam" id="1.10.8.350:FF:000001">
    <property type="entry name" value="Lytic murein transglycosylase B"/>
    <property type="match status" value="1"/>
</dbReference>
<dbReference type="PANTHER" id="PTHR30163">
    <property type="entry name" value="MEMBRANE-BOUND LYTIC MUREIN TRANSGLYCOSYLASE B"/>
    <property type="match status" value="1"/>
</dbReference>
<sequence>MKRISIILFANFGEFMRSLFYAFGFLTLAGCAAGTTGATAAAPQLRPEYESFIGEMVERHGFSQAELKGILGRAQFQPKIIDAISRPATSKPWYEFRPLLVTPQRVADGVVFWNSHASTLERARREFGVPEEIITAVIGVETNYGVQTGRHLVLDALTTLAFDYPKRAPFFREELEHYLLLGREQRADILGIKGSYAGAIGIPQFMPSSYRRYAVDFDSDGKVDLAGSAVDAIGSVANYLKGYGWEAEQTIAVPALVNGGNYAEAIYAGERPRYTVEKLRQLGVAPGADIARDRHATLIELENKVGNEHWLGFNNFYVITRYNRSVNYAMSVLQLAEEIRAARNSN</sequence>
<dbReference type="InterPro" id="IPR023346">
    <property type="entry name" value="Lysozyme-like_dom_sf"/>
</dbReference>
<dbReference type="GO" id="GO:0009253">
    <property type="term" value="P:peptidoglycan catabolic process"/>
    <property type="evidence" value="ECO:0007669"/>
    <property type="project" value="TreeGrafter"/>
</dbReference>
<dbReference type="CDD" id="cd13399">
    <property type="entry name" value="Slt35-like"/>
    <property type="match status" value="1"/>
</dbReference>
<evidence type="ECO:0000313" key="4">
    <source>
        <dbReference type="Proteomes" id="UP000183107"/>
    </source>
</evidence>
<evidence type="ECO:0000313" key="3">
    <source>
        <dbReference type="EMBL" id="SFN55901.1"/>
    </source>
</evidence>
<reference evidence="4" key="1">
    <citation type="submission" date="2016-10" db="EMBL/GenBank/DDBJ databases">
        <authorList>
            <person name="Varghese N."/>
        </authorList>
    </citation>
    <scope>NUCLEOTIDE SEQUENCE [LARGE SCALE GENOMIC DNA]</scope>
    <source>
        <strain evidence="4">Nsp8</strain>
    </source>
</reference>